<dbReference type="Proteomes" id="UP000308836">
    <property type="component" value="Unassembled WGS sequence"/>
</dbReference>
<evidence type="ECO:0000313" key="2">
    <source>
        <dbReference type="Proteomes" id="UP000308836"/>
    </source>
</evidence>
<accession>A0AC61R9D1</accession>
<evidence type="ECO:0000313" key="1">
    <source>
        <dbReference type="EMBL" id="TGY66733.1"/>
    </source>
</evidence>
<name>A0AC61R9D1_9FIRM</name>
<sequence>MEKFSNEYFKKLANDLKFDLSDEEIEALKKDFIALEQQVELFDSIDTAGVEAMVYPFETPTVYVREDVVEEVLDQKDALKNAKDVRMGHVHVPKVVK</sequence>
<proteinExistence type="predicted"/>
<dbReference type="EMBL" id="SRYG01000004">
    <property type="protein sequence ID" value="TGY66733.1"/>
    <property type="molecule type" value="Genomic_DNA"/>
</dbReference>
<protein>
    <submittedName>
        <fullName evidence="1">Asp-tRNA(Asn)/Glu-tRNA(Gln) amidotransferase subunit GatC</fullName>
    </submittedName>
</protein>
<comment type="caution">
    <text evidence="1">The sequence shown here is derived from an EMBL/GenBank/DDBJ whole genome shotgun (WGS) entry which is preliminary data.</text>
</comment>
<keyword evidence="2" id="KW-1185">Reference proteome</keyword>
<reference evidence="1" key="1">
    <citation type="submission" date="2019-04" db="EMBL/GenBank/DDBJ databases">
        <title>Microbes associate with the intestines of laboratory mice.</title>
        <authorList>
            <person name="Navarre W."/>
            <person name="Wong E."/>
            <person name="Huang K."/>
            <person name="Tropini C."/>
            <person name="Ng K."/>
            <person name="Yu B."/>
        </authorList>
    </citation>
    <scope>NUCLEOTIDE SEQUENCE</scope>
    <source>
        <strain evidence="1">NM09_H32</strain>
    </source>
</reference>
<organism evidence="1 2">
    <name type="scientific">Dubosiella muris</name>
    <dbReference type="NCBI Taxonomy" id="3038133"/>
    <lineage>
        <taxon>Bacteria</taxon>
        <taxon>Bacillati</taxon>
        <taxon>Bacillota</taxon>
        <taxon>Erysipelotrichia</taxon>
        <taxon>Erysipelotrichales</taxon>
        <taxon>Erysipelotrichaceae</taxon>
        <taxon>Dubosiella</taxon>
    </lineage>
</organism>
<gene>
    <name evidence="1" type="primary">gatC</name>
    <name evidence="1" type="ORF">E5336_02785</name>
</gene>